<dbReference type="InterPro" id="IPR036138">
    <property type="entry name" value="PBP_dimer_sf"/>
</dbReference>
<protein>
    <recommendedName>
        <fullName evidence="4">beta-lactamase</fullName>
        <ecNumber evidence="4">3.5.2.6</ecNumber>
    </recommendedName>
</protein>
<dbReference type="InterPro" id="IPR050515">
    <property type="entry name" value="Beta-lactam/transpept"/>
</dbReference>
<keyword evidence="6" id="KW-0732">Signal</keyword>
<keyword evidence="9" id="KW-0046">Antibiotic resistance</keyword>
<evidence type="ECO:0000256" key="6">
    <source>
        <dbReference type="ARBA" id="ARBA00022729"/>
    </source>
</evidence>
<keyword evidence="8" id="KW-0472">Membrane</keyword>
<dbReference type="PANTHER" id="PTHR30627">
    <property type="entry name" value="PEPTIDOGLYCAN D,D-TRANSPEPTIDASE"/>
    <property type="match status" value="1"/>
</dbReference>
<accession>A0A517YUR6</accession>
<dbReference type="Proteomes" id="UP000317369">
    <property type="component" value="Chromosome"/>
</dbReference>
<feature type="domain" description="Penicillin-binding protein transpeptidase" evidence="10">
    <location>
        <begin position="429"/>
        <end position="778"/>
    </location>
</feature>
<evidence type="ECO:0000256" key="5">
    <source>
        <dbReference type="ARBA" id="ARBA00022645"/>
    </source>
</evidence>
<dbReference type="GO" id="GO:0046677">
    <property type="term" value="P:response to antibiotic"/>
    <property type="evidence" value="ECO:0007669"/>
    <property type="project" value="UniProtKB-KW"/>
</dbReference>
<keyword evidence="13" id="KW-1185">Reference proteome</keyword>
<evidence type="ECO:0000256" key="3">
    <source>
        <dbReference type="ARBA" id="ARBA00007898"/>
    </source>
</evidence>
<evidence type="ECO:0000256" key="2">
    <source>
        <dbReference type="ARBA" id="ARBA00004370"/>
    </source>
</evidence>
<evidence type="ECO:0000256" key="7">
    <source>
        <dbReference type="ARBA" id="ARBA00022801"/>
    </source>
</evidence>
<evidence type="ECO:0000256" key="9">
    <source>
        <dbReference type="ARBA" id="ARBA00023251"/>
    </source>
</evidence>
<dbReference type="RefSeq" id="WP_145077421.1">
    <property type="nucleotide sequence ID" value="NZ_CP036425.1"/>
</dbReference>
<organism evidence="12 13">
    <name type="scientific">Poriferisphaera corsica</name>
    <dbReference type="NCBI Taxonomy" id="2528020"/>
    <lineage>
        <taxon>Bacteria</taxon>
        <taxon>Pseudomonadati</taxon>
        <taxon>Planctomycetota</taxon>
        <taxon>Phycisphaerae</taxon>
        <taxon>Phycisphaerales</taxon>
        <taxon>Phycisphaeraceae</taxon>
        <taxon>Poriferisphaera</taxon>
    </lineage>
</organism>
<gene>
    <name evidence="12" type="primary">spoVD</name>
    <name evidence="12" type="ORF">KS4_20170</name>
</gene>
<feature type="domain" description="Penicillin-binding protein dimerisation" evidence="11">
    <location>
        <begin position="307"/>
        <end position="370"/>
    </location>
</feature>
<proteinExistence type="inferred from homology"/>
<dbReference type="Gene3D" id="3.90.1310.10">
    <property type="entry name" value="Penicillin-binding protein 2a (Domain 2)"/>
    <property type="match status" value="1"/>
</dbReference>
<evidence type="ECO:0000313" key="13">
    <source>
        <dbReference type="Proteomes" id="UP000317369"/>
    </source>
</evidence>
<evidence type="ECO:0000256" key="8">
    <source>
        <dbReference type="ARBA" id="ARBA00023136"/>
    </source>
</evidence>
<dbReference type="GO" id="GO:0005886">
    <property type="term" value="C:plasma membrane"/>
    <property type="evidence" value="ECO:0007669"/>
    <property type="project" value="TreeGrafter"/>
</dbReference>
<dbReference type="AlphaFoldDB" id="A0A517YUR6"/>
<dbReference type="EC" id="3.5.2.6" evidence="4"/>
<dbReference type="Gene3D" id="3.40.710.10">
    <property type="entry name" value="DD-peptidase/beta-lactamase superfamily"/>
    <property type="match status" value="1"/>
</dbReference>
<dbReference type="OrthoDB" id="9804124at2"/>
<dbReference type="GO" id="GO:0004180">
    <property type="term" value="F:carboxypeptidase activity"/>
    <property type="evidence" value="ECO:0007669"/>
    <property type="project" value="UniProtKB-KW"/>
</dbReference>
<dbReference type="KEGG" id="pcor:KS4_20170"/>
<dbReference type="GO" id="GO:0008800">
    <property type="term" value="F:beta-lactamase activity"/>
    <property type="evidence" value="ECO:0007669"/>
    <property type="project" value="UniProtKB-EC"/>
</dbReference>
<dbReference type="InterPro" id="IPR001460">
    <property type="entry name" value="PCN-bd_Tpept"/>
</dbReference>
<sequence length="805" mass="91154">MRRALRQLIPSMFHRRLLLLGVLVCAIFFILMARAISLGSGESKQIAIDQTQRSLETTTLVPTVRGRILDRNGFTIARDVSGFDLALSYQLLSREWEINKAKDATSFYIKYVADPNNYGLSKKDEIDIYNQQLERFQQYLDRLWYDLSTLANLPKDELESRRTAILARLQKNTSNIMRRREYVLEKKWNQEITWREAEVQTAEETAYYKHTVLENIPEHMQATIRSLAAEAELAKYAYEEAKREDSSDLLDKRLEYEELQIWSELKIQRPRRREYPHETQQLTLDRSTLPIPIRADATEDITVSGVGLHIVGNLRNTSSTDIKRKPFRKSDGQIDWWGYSANNDSAGLTGIEATMEDTLRGKRGYQIKELGEVVEEQQPLRGKDVRLSLDILLQGRIQALLSPQYGFFQVQQWHKFDDYPQPKGTPLAGSVVVLDIETSEILAAVSAPNYSLEQWRDPIKRKQILEDYYNLPTRFRPIAQPYAPGSTVKPLIYAAAVTDGIIGATESIYCNGVFNKDRPEQFRCWIHKQFMSEHKNRTGVTALAVSCNIYFYTLGQRFGVVNIVNWFKRFGLGEKPNTLVNGETAGGLPDLSKNYSVSDAINMGIGQGPMSWSPVQAAGAYAALARGGEYISPTFVVPEDRPKDKPQTTRSLGLKSTAYKTALMGLHSVVNTNEGGGHTLVYDDASGQQVREKIFDQPDLDIAGKTGTAQSWHQRQPIYDENGKIAGWGEILKRGDHGWFISLVKRKDDRDYKYVVLAVTDYGGSGGRASGPIVNQVLHAMKAEGYLTGKRRNTKDEMNQQGGNH</sequence>
<evidence type="ECO:0000256" key="1">
    <source>
        <dbReference type="ARBA" id="ARBA00001526"/>
    </source>
</evidence>
<dbReference type="Pfam" id="PF03717">
    <property type="entry name" value="PBP_dimer"/>
    <property type="match status" value="1"/>
</dbReference>
<dbReference type="PANTHER" id="PTHR30627:SF6">
    <property type="entry name" value="BETA-LACTAMASE YBXI-RELATED"/>
    <property type="match status" value="1"/>
</dbReference>
<dbReference type="GO" id="GO:0008658">
    <property type="term" value="F:penicillin binding"/>
    <property type="evidence" value="ECO:0007669"/>
    <property type="project" value="InterPro"/>
</dbReference>
<dbReference type="GO" id="GO:0071555">
    <property type="term" value="P:cell wall organization"/>
    <property type="evidence" value="ECO:0007669"/>
    <property type="project" value="TreeGrafter"/>
</dbReference>
<evidence type="ECO:0000259" key="10">
    <source>
        <dbReference type="Pfam" id="PF00905"/>
    </source>
</evidence>
<evidence type="ECO:0000256" key="4">
    <source>
        <dbReference type="ARBA" id="ARBA00012865"/>
    </source>
</evidence>
<dbReference type="SUPFAM" id="SSF56519">
    <property type="entry name" value="Penicillin binding protein dimerisation domain"/>
    <property type="match status" value="1"/>
</dbReference>
<keyword evidence="7" id="KW-0378">Hydrolase</keyword>
<dbReference type="InterPro" id="IPR012338">
    <property type="entry name" value="Beta-lactam/transpept-like"/>
</dbReference>
<comment type="catalytic activity">
    <reaction evidence="1">
        <text>a beta-lactam + H2O = a substituted beta-amino acid</text>
        <dbReference type="Rhea" id="RHEA:20401"/>
        <dbReference type="ChEBI" id="CHEBI:15377"/>
        <dbReference type="ChEBI" id="CHEBI:35627"/>
        <dbReference type="ChEBI" id="CHEBI:140347"/>
        <dbReference type="EC" id="3.5.2.6"/>
    </reaction>
</comment>
<name>A0A517YUR6_9BACT</name>
<dbReference type="InterPro" id="IPR005311">
    <property type="entry name" value="PBP_dimer"/>
</dbReference>
<comment type="subcellular location">
    <subcellularLocation>
        <location evidence="2">Membrane</location>
    </subcellularLocation>
</comment>
<evidence type="ECO:0000313" key="12">
    <source>
        <dbReference type="EMBL" id="QDU33957.1"/>
    </source>
</evidence>
<reference evidence="12 13" key="1">
    <citation type="submission" date="2019-02" db="EMBL/GenBank/DDBJ databases">
        <title>Deep-cultivation of Planctomycetes and their phenomic and genomic characterization uncovers novel biology.</title>
        <authorList>
            <person name="Wiegand S."/>
            <person name="Jogler M."/>
            <person name="Boedeker C."/>
            <person name="Pinto D."/>
            <person name="Vollmers J."/>
            <person name="Rivas-Marin E."/>
            <person name="Kohn T."/>
            <person name="Peeters S.H."/>
            <person name="Heuer A."/>
            <person name="Rast P."/>
            <person name="Oberbeckmann S."/>
            <person name="Bunk B."/>
            <person name="Jeske O."/>
            <person name="Meyerdierks A."/>
            <person name="Storesund J.E."/>
            <person name="Kallscheuer N."/>
            <person name="Luecker S."/>
            <person name="Lage O.M."/>
            <person name="Pohl T."/>
            <person name="Merkel B.J."/>
            <person name="Hornburger P."/>
            <person name="Mueller R.-W."/>
            <person name="Bruemmer F."/>
            <person name="Labrenz M."/>
            <person name="Spormann A.M."/>
            <person name="Op den Camp H."/>
            <person name="Overmann J."/>
            <person name="Amann R."/>
            <person name="Jetten M.S.M."/>
            <person name="Mascher T."/>
            <person name="Medema M.H."/>
            <person name="Devos D.P."/>
            <person name="Kaster A.-K."/>
            <person name="Ovreas L."/>
            <person name="Rohde M."/>
            <person name="Galperin M.Y."/>
            <person name="Jogler C."/>
        </authorList>
    </citation>
    <scope>NUCLEOTIDE SEQUENCE [LARGE SCALE GENOMIC DNA]</scope>
    <source>
        <strain evidence="12 13">KS4</strain>
    </source>
</reference>
<comment type="similarity">
    <text evidence="3">Belongs to the class-D beta-lactamase family.</text>
</comment>
<dbReference type="SUPFAM" id="SSF56601">
    <property type="entry name" value="beta-lactamase/transpeptidase-like"/>
    <property type="match status" value="1"/>
</dbReference>
<keyword evidence="5" id="KW-0645">Protease</keyword>
<dbReference type="EMBL" id="CP036425">
    <property type="protein sequence ID" value="QDU33957.1"/>
    <property type="molecule type" value="Genomic_DNA"/>
</dbReference>
<dbReference type="Pfam" id="PF00905">
    <property type="entry name" value="Transpeptidase"/>
    <property type="match status" value="1"/>
</dbReference>
<keyword evidence="5" id="KW-0121">Carboxypeptidase</keyword>
<evidence type="ECO:0000259" key="11">
    <source>
        <dbReference type="Pfam" id="PF03717"/>
    </source>
</evidence>